<dbReference type="InterPro" id="IPR011992">
    <property type="entry name" value="EF-hand-dom_pair"/>
</dbReference>
<comment type="caution">
    <text evidence="2">The sequence shown here is derived from an EMBL/GenBank/DDBJ whole genome shotgun (WGS) entry which is preliminary data.</text>
</comment>
<dbReference type="Gene3D" id="1.10.238.10">
    <property type="entry name" value="EF-hand"/>
    <property type="match status" value="1"/>
</dbReference>
<protein>
    <recommendedName>
        <fullName evidence="1">EF-hand domain-containing protein</fullName>
    </recommendedName>
</protein>
<name>A0A9P6LUW8_9FUNG</name>
<dbReference type="Proteomes" id="UP000749646">
    <property type="component" value="Unassembled WGS sequence"/>
</dbReference>
<dbReference type="GO" id="GO:0005509">
    <property type="term" value="F:calcium ion binding"/>
    <property type="evidence" value="ECO:0007669"/>
    <property type="project" value="InterPro"/>
</dbReference>
<evidence type="ECO:0000259" key="1">
    <source>
        <dbReference type="PROSITE" id="PS50222"/>
    </source>
</evidence>
<dbReference type="PROSITE" id="PS50222">
    <property type="entry name" value="EF_HAND_2"/>
    <property type="match status" value="1"/>
</dbReference>
<feature type="non-terminal residue" evidence="2">
    <location>
        <position position="1"/>
    </location>
</feature>
<accession>A0A9P6LUW8</accession>
<organism evidence="2 3">
    <name type="scientific">Modicella reniformis</name>
    <dbReference type="NCBI Taxonomy" id="1440133"/>
    <lineage>
        <taxon>Eukaryota</taxon>
        <taxon>Fungi</taxon>
        <taxon>Fungi incertae sedis</taxon>
        <taxon>Mucoromycota</taxon>
        <taxon>Mortierellomycotina</taxon>
        <taxon>Mortierellomycetes</taxon>
        <taxon>Mortierellales</taxon>
        <taxon>Mortierellaceae</taxon>
        <taxon>Modicella</taxon>
    </lineage>
</organism>
<evidence type="ECO:0000313" key="2">
    <source>
        <dbReference type="EMBL" id="KAF9945378.1"/>
    </source>
</evidence>
<dbReference type="OrthoDB" id="26525at2759"/>
<proteinExistence type="predicted"/>
<dbReference type="SUPFAM" id="SSF47473">
    <property type="entry name" value="EF-hand"/>
    <property type="match status" value="1"/>
</dbReference>
<keyword evidence="3" id="KW-1185">Reference proteome</keyword>
<evidence type="ECO:0000313" key="3">
    <source>
        <dbReference type="Proteomes" id="UP000749646"/>
    </source>
</evidence>
<dbReference type="EMBL" id="JAAAHW010008025">
    <property type="protein sequence ID" value="KAF9945378.1"/>
    <property type="molecule type" value="Genomic_DNA"/>
</dbReference>
<sequence length="89" mass="10398">MSAMRPEDIKEAFDLFDPKNTGKIEPAAFENILRNLGDEELKRSIRIPDHPIDFKEFSDIMNRYNHDNTQDPEEAYRRVFKAAKQGLNS</sequence>
<reference evidence="2" key="1">
    <citation type="journal article" date="2020" name="Fungal Divers.">
        <title>Resolving the Mortierellaceae phylogeny through synthesis of multi-gene phylogenetics and phylogenomics.</title>
        <authorList>
            <person name="Vandepol N."/>
            <person name="Liber J."/>
            <person name="Desiro A."/>
            <person name="Na H."/>
            <person name="Kennedy M."/>
            <person name="Barry K."/>
            <person name="Grigoriev I.V."/>
            <person name="Miller A.N."/>
            <person name="O'Donnell K."/>
            <person name="Stajich J.E."/>
            <person name="Bonito G."/>
        </authorList>
    </citation>
    <scope>NUCLEOTIDE SEQUENCE</scope>
    <source>
        <strain evidence="2">MES-2147</strain>
    </source>
</reference>
<dbReference type="AlphaFoldDB" id="A0A9P6LUW8"/>
<dbReference type="InterPro" id="IPR002048">
    <property type="entry name" value="EF_hand_dom"/>
</dbReference>
<gene>
    <name evidence="2" type="ORF">BGZ65_010823</name>
</gene>
<feature type="domain" description="EF-hand" evidence="1">
    <location>
        <begin position="4"/>
        <end position="39"/>
    </location>
</feature>
<dbReference type="Pfam" id="PF13405">
    <property type="entry name" value="EF-hand_6"/>
    <property type="match status" value="1"/>
</dbReference>